<organism evidence="2 3">
    <name type="scientific">Forsythia ovata</name>
    <dbReference type="NCBI Taxonomy" id="205694"/>
    <lineage>
        <taxon>Eukaryota</taxon>
        <taxon>Viridiplantae</taxon>
        <taxon>Streptophyta</taxon>
        <taxon>Embryophyta</taxon>
        <taxon>Tracheophyta</taxon>
        <taxon>Spermatophyta</taxon>
        <taxon>Magnoliopsida</taxon>
        <taxon>eudicotyledons</taxon>
        <taxon>Gunneridae</taxon>
        <taxon>Pentapetalae</taxon>
        <taxon>asterids</taxon>
        <taxon>lamiids</taxon>
        <taxon>Lamiales</taxon>
        <taxon>Oleaceae</taxon>
        <taxon>Forsythieae</taxon>
        <taxon>Forsythia</taxon>
    </lineage>
</organism>
<evidence type="ECO:0000256" key="1">
    <source>
        <dbReference type="SAM" id="MobiDB-lite"/>
    </source>
</evidence>
<sequence>MVDDLQLMENEEQSRMKSQRAKNRSIVRDSFRLTKQSQPRPICVTCVSKGPALVNDKTDAVELGELEHKIKTETLSFNNVQSQRKDYWQDLEIVPKKDVRLQANDNNKVDQSVDDCLDMMDINTDDQNVETTTGNSQSYYFGPELHGPSVLTTVVVLGVDGTGQESKEKPVDIRVDTTVEGNAKAAIDARVETAVEGVADATVDT</sequence>
<gene>
    <name evidence="2" type="ORF">Fot_35546</name>
</gene>
<dbReference type="Proteomes" id="UP001604277">
    <property type="component" value="Unassembled WGS sequence"/>
</dbReference>
<comment type="caution">
    <text evidence="2">The sequence shown here is derived from an EMBL/GenBank/DDBJ whole genome shotgun (WGS) entry which is preliminary data.</text>
</comment>
<dbReference type="AlphaFoldDB" id="A0ABD1SPN6"/>
<dbReference type="EMBL" id="JBFOLJ010000010">
    <property type="protein sequence ID" value="KAL2501698.1"/>
    <property type="molecule type" value="Genomic_DNA"/>
</dbReference>
<reference evidence="3" key="1">
    <citation type="submission" date="2024-07" db="EMBL/GenBank/DDBJ databases">
        <title>Two chromosome-level genome assemblies of Korean endemic species Abeliophyllum distichum and Forsythia ovata (Oleaceae).</title>
        <authorList>
            <person name="Jang H."/>
        </authorList>
    </citation>
    <scope>NUCLEOTIDE SEQUENCE [LARGE SCALE GENOMIC DNA]</scope>
</reference>
<feature type="region of interest" description="Disordered" evidence="1">
    <location>
        <begin position="1"/>
        <end position="24"/>
    </location>
</feature>
<proteinExistence type="predicted"/>
<protein>
    <submittedName>
        <fullName evidence="2">Uncharacterized protein</fullName>
    </submittedName>
</protein>
<name>A0ABD1SPN6_9LAMI</name>
<evidence type="ECO:0000313" key="3">
    <source>
        <dbReference type="Proteomes" id="UP001604277"/>
    </source>
</evidence>
<keyword evidence="3" id="KW-1185">Reference proteome</keyword>
<evidence type="ECO:0000313" key="2">
    <source>
        <dbReference type="EMBL" id="KAL2501698.1"/>
    </source>
</evidence>
<accession>A0ABD1SPN6</accession>